<evidence type="ECO:0000256" key="3">
    <source>
        <dbReference type="SAM" id="MobiDB-lite"/>
    </source>
</evidence>
<evidence type="ECO:0000313" key="8">
    <source>
        <dbReference type="RefSeq" id="XP_032832404.1"/>
    </source>
</evidence>
<reference evidence="8" key="1">
    <citation type="submission" date="2025-08" db="UniProtKB">
        <authorList>
            <consortium name="RefSeq"/>
        </authorList>
    </citation>
    <scope>IDENTIFICATION</scope>
    <source>
        <tissue evidence="8">Sperm</tissue>
    </source>
</reference>
<evidence type="ECO:0000313" key="7">
    <source>
        <dbReference type="Proteomes" id="UP001318040"/>
    </source>
</evidence>
<dbReference type="GO" id="GO:0005886">
    <property type="term" value="C:plasma membrane"/>
    <property type="evidence" value="ECO:0007669"/>
    <property type="project" value="TreeGrafter"/>
</dbReference>
<dbReference type="Gene3D" id="1.20.870.10">
    <property type="entry name" value="Son of sevenless (SoS) protein Chain: S domain 1"/>
    <property type="match status" value="1"/>
</dbReference>
<keyword evidence="1 2" id="KW-0344">Guanine-nucleotide releasing factor</keyword>
<dbReference type="Proteomes" id="UP001318040">
    <property type="component" value="Chromosome 59"/>
</dbReference>
<evidence type="ECO:0000259" key="5">
    <source>
        <dbReference type="PROSITE" id="PS50200"/>
    </source>
</evidence>
<dbReference type="Pfam" id="PF00618">
    <property type="entry name" value="RasGEF_N"/>
    <property type="match status" value="1"/>
</dbReference>
<feature type="region of interest" description="Disordered" evidence="3">
    <location>
        <begin position="194"/>
        <end position="224"/>
    </location>
</feature>
<dbReference type="Pfam" id="PF00788">
    <property type="entry name" value="RA"/>
    <property type="match status" value="1"/>
</dbReference>
<feature type="region of interest" description="Disordered" evidence="3">
    <location>
        <begin position="542"/>
        <end position="679"/>
    </location>
</feature>
<accession>A0AAJ7U9W3</accession>
<evidence type="ECO:0000259" key="4">
    <source>
        <dbReference type="PROSITE" id="PS50009"/>
    </source>
</evidence>
<feature type="compositionally biased region" description="Low complexity" evidence="3">
    <location>
        <begin position="778"/>
        <end position="810"/>
    </location>
</feature>
<feature type="compositionally biased region" description="Low complexity" evidence="3">
    <location>
        <begin position="555"/>
        <end position="565"/>
    </location>
</feature>
<dbReference type="PANTHER" id="PTHR23113:SF312">
    <property type="entry name" value="RAL GUANINE NUCLEOTIDE DISSOCIATION STIMULATOR-LIKE, ISOFORM E"/>
    <property type="match status" value="1"/>
</dbReference>
<dbReference type="PROSITE" id="PS50009">
    <property type="entry name" value="RASGEF_CAT"/>
    <property type="match status" value="1"/>
</dbReference>
<dbReference type="Pfam" id="PF00617">
    <property type="entry name" value="RasGEF"/>
    <property type="match status" value="1"/>
</dbReference>
<dbReference type="SMART" id="SM00229">
    <property type="entry name" value="RasGEFN"/>
    <property type="match status" value="1"/>
</dbReference>
<evidence type="ECO:0000256" key="2">
    <source>
        <dbReference type="PROSITE-ProRule" id="PRU00168"/>
    </source>
</evidence>
<evidence type="ECO:0000259" key="6">
    <source>
        <dbReference type="PROSITE" id="PS50212"/>
    </source>
</evidence>
<protein>
    <submittedName>
        <fullName evidence="8">Ral guanine nucleotide dissociation stimulator-like 1 isoform X1</fullName>
    </submittedName>
</protein>
<dbReference type="InterPro" id="IPR001895">
    <property type="entry name" value="RASGEF_cat_dom"/>
</dbReference>
<dbReference type="SUPFAM" id="SSF48366">
    <property type="entry name" value="Ras GEF"/>
    <property type="match status" value="1"/>
</dbReference>
<dbReference type="SMART" id="SM00314">
    <property type="entry name" value="RA"/>
    <property type="match status" value="1"/>
</dbReference>
<keyword evidence="7" id="KW-1185">Reference proteome</keyword>
<proteinExistence type="predicted"/>
<dbReference type="CDD" id="cd06224">
    <property type="entry name" value="REM"/>
    <property type="match status" value="1"/>
</dbReference>
<gene>
    <name evidence="8" type="primary">LOC116955437</name>
</gene>
<dbReference type="PROSITE" id="PS00720">
    <property type="entry name" value="RASGEF"/>
    <property type="match status" value="1"/>
</dbReference>
<organism evidence="7 8">
    <name type="scientific">Petromyzon marinus</name>
    <name type="common">Sea lamprey</name>
    <dbReference type="NCBI Taxonomy" id="7757"/>
    <lineage>
        <taxon>Eukaryota</taxon>
        <taxon>Metazoa</taxon>
        <taxon>Chordata</taxon>
        <taxon>Craniata</taxon>
        <taxon>Vertebrata</taxon>
        <taxon>Cyclostomata</taxon>
        <taxon>Hyperoartia</taxon>
        <taxon>Petromyzontiformes</taxon>
        <taxon>Petromyzontidae</taxon>
        <taxon>Petromyzon</taxon>
    </lineage>
</organism>
<dbReference type="Gene3D" id="3.10.20.90">
    <property type="entry name" value="Phosphatidylinositol 3-kinase Catalytic Subunit, Chain A, domain 1"/>
    <property type="match status" value="1"/>
</dbReference>
<dbReference type="CDD" id="cd00155">
    <property type="entry name" value="RasGEF"/>
    <property type="match status" value="1"/>
</dbReference>
<dbReference type="Gene3D" id="1.10.840.10">
    <property type="entry name" value="Ras guanine-nucleotide exchange factors catalytic domain"/>
    <property type="match status" value="1"/>
</dbReference>
<dbReference type="InterPro" id="IPR023578">
    <property type="entry name" value="Ras_GEF_dom_sf"/>
</dbReference>
<dbReference type="InterPro" id="IPR008937">
    <property type="entry name" value="Ras-like_GEF"/>
</dbReference>
<dbReference type="InterPro" id="IPR000651">
    <property type="entry name" value="Ras-like_Gua-exchang_fac_N"/>
</dbReference>
<feature type="compositionally biased region" description="Low complexity" evidence="3">
    <location>
        <begin position="628"/>
        <end position="650"/>
    </location>
</feature>
<dbReference type="AlphaFoldDB" id="A0AAJ7U9W3"/>
<dbReference type="GO" id="GO:0005085">
    <property type="term" value="F:guanyl-nucleotide exchange factor activity"/>
    <property type="evidence" value="ECO:0007669"/>
    <property type="project" value="UniProtKB-KW"/>
</dbReference>
<feature type="domain" description="Ras-associating" evidence="5">
    <location>
        <begin position="685"/>
        <end position="772"/>
    </location>
</feature>
<dbReference type="RefSeq" id="XP_032832404.1">
    <property type="nucleotide sequence ID" value="XM_032976513.1"/>
</dbReference>
<sequence length="827" mass="89637">MMGVKAGEVTEWGEEREEGAIYTVCLRRVHITQGLSKGARWLGAVESGEEGGGFVESRSDTHRARVLRAATLERLVEHLLASRRLHDSSFVTVFLATFRTFATPLRVLQMLLDRFATLQGLVSAEELEQSQAQVATEELNGCLCSILGAWLDGYGEDFREPPDFESLRLLLSHAAHSLPGSDVERRAHALLAQLQQQPQQPQQQQQQQQQQQPGTAWRSSGAVGPWPAGETRPDFLSFPADLVALQLTFMDAELFKRVVPHDCLGSVWSRRDLCGGGGGRSGSVRATVRQFNAVAGCVVSTVLDGALARPAHRARVIQRWVTVAQECRLLKNFSSLRAVVSALQSNPIYRLKRTWAVVARDTSALFEELSDIFSGDNNHLNSRELLLKEASSKFATLDSHIKDNHKKVQKRLQMQKDTGAVQGTVPYLGTFLTDLTMLDTALPDHVQGGLINFEKRRREFEVMAQIKLLQLACNSYSLRPDDRFLAWFHSQPSLSEERSYLLSRQLEPPVESTLSPCPRKKVIRHFSGRVFSGAESPFLAAEGRPRVRRCQSGRAGSSGSASEGEAPPPTPPPTSQAAPQIRTSGSEPEIRIFVMPPGTEGSEWDDTDAAPGGGSDASLAPPAPTPASPERSPRAAATAAAVDGATLAAPWPRPAGTRAHKRSGSDVPSAARAASSPACSRRSEGECIVRVSLERANGNLYKSVLLTSQDKTPVAIRKAMTKHNMEAENPDDFLLVQVIGEGKEFAIPDGSNVYYAMVTSPSYNFILRKRSSGGRRGGAPSSRPDHSTSSSSSTSSSTSSAAAAAATPRAHASARAALAETFSRLTL</sequence>
<evidence type="ECO:0000256" key="1">
    <source>
        <dbReference type="ARBA" id="ARBA00022658"/>
    </source>
</evidence>
<feature type="domain" description="Ras-GEF" evidence="4">
    <location>
        <begin position="239"/>
        <end position="509"/>
    </location>
</feature>
<feature type="region of interest" description="Disordered" evidence="3">
    <location>
        <begin position="769"/>
        <end position="810"/>
    </location>
</feature>
<dbReference type="InterPro" id="IPR019804">
    <property type="entry name" value="Ras_G-nucl-exch_fac_CS"/>
</dbReference>
<feature type="compositionally biased region" description="Low complexity" evidence="3">
    <location>
        <begin position="195"/>
        <end position="213"/>
    </location>
</feature>
<feature type="domain" description="N-terminal Ras-GEF" evidence="6">
    <location>
        <begin position="63"/>
        <end position="195"/>
    </location>
</feature>
<dbReference type="SMART" id="SM00147">
    <property type="entry name" value="RasGEF"/>
    <property type="match status" value="1"/>
</dbReference>
<name>A0AAJ7U9W3_PETMA</name>
<dbReference type="SUPFAM" id="SSF54236">
    <property type="entry name" value="Ubiquitin-like"/>
    <property type="match status" value="1"/>
</dbReference>
<dbReference type="InterPro" id="IPR000159">
    <property type="entry name" value="RA_dom"/>
</dbReference>
<dbReference type="KEGG" id="pmrn:116955437"/>
<dbReference type="PROSITE" id="PS50212">
    <property type="entry name" value="RASGEF_NTER"/>
    <property type="match status" value="1"/>
</dbReference>
<feature type="compositionally biased region" description="Low complexity" evidence="3">
    <location>
        <begin position="668"/>
        <end position="679"/>
    </location>
</feature>
<dbReference type="InterPro" id="IPR036964">
    <property type="entry name" value="RASGEF_cat_dom_sf"/>
</dbReference>
<dbReference type="FunFam" id="1.10.840.10:FF:000005">
    <property type="entry name" value="Ral guanine nucleotide dissociation stimulator isoform 1"/>
    <property type="match status" value="1"/>
</dbReference>
<dbReference type="PROSITE" id="PS50200">
    <property type="entry name" value="RA"/>
    <property type="match status" value="1"/>
</dbReference>
<dbReference type="PANTHER" id="PTHR23113">
    <property type="entry name" value="GUANINE NUCLEOTIDE EXCHANGE FACTOR"/>
    <property type="match status" value="1"/>
</dbReference>
<dbReference type="GO" id="GO:0007265">
    <property type="term" value="P:Ras protein signal transduction"/>
    <property type="evidence" value="ECO:0007669"/>
    <property type="project" value="TreeGrafter"/>
</dbReference>
<dbReference type="InterPro" id="IPR029071">
    <property type="entry name" value="Ubiquitin-like_domsf"/>
</dbReference>